<dbReference type="AlphaFoldDB" id="A0A6A6LTU2"/>
<dbReference type="GO" id="GO:0006351">
    <property type="term" value="P:DNA-templated transcription"/>
    <property type="evidence" value="ECO:0007669"/>
    <property type="project" value="UniProtKB-UniRule"/>
</dbReference>
<dbReference type="PANTHER" id="PTHR31602">
    <property type="entry name" value="GROWTH-REGULATING FACTOR 5"/>
    <property type="match status" value="1"/>
</dbReference>
<dbReference type="PANTHER" id="PTHR31602:SF19">
    <property type="entry name" value="OS02G0773600 PROTEIN"/>
    <property type="match status" value="1"/>
</dbReference>
<keyword evidence="3" id="KW-0010">Activator</keyword>
<keyword evidence="3" id="KW-0805">Transcription regulation</keyword>
<reference evidence="5 6" key="1">
    <citation type="journal article" date="2020" name="Mol. Plant">
        <title>The Chromosome-Based Rubber Tree Genome Provides New Insights into Spurge Genome Evolution and Rubber Biosynthesis.</title>
        <authorList>
            <person name="Liu J."/>
            <person name="Shi C."/>
            <person name="Shi C.C."/>
            <person name="Li W."/>
            <person name="Zhang Q.J."/>
            <person name="Zhang Y."/>
            <person name="Li K."/>
            <person name="Lu H.F."/>
            <person name="Shi C."/>
            <person name="Zhu S.T."/>
            <person name="Xiao Z.Y."/>
            <person name="Nan H."/>
            <person name="Yue Y."/>
            <person name="Zhu X.G."/>
            <person name="Wu Y."/>
            <person name="Hong X.N."/>
            <person name="Fan G.Y."/>
            <person name="Tong Y."/>
            <person name="Zhang D."/>
            <person name="Mao C.L."/>
            <person name="Liu Y.L."/>
            <person name="Hao S.J."/>
            <person name="Liu W.Q."/>
            <person name="Lv M.Q."/>
            <person name="Zhang H.B."/>
            <person name="Liu Y."/>
            <person name="Hu-Tang G.R."/>
            <person name="Wang J.P."/>
            <person name="Wang J.H."/>
            <person name="Sun Y.H."/>
            <person name="Ni S.B."/>
            <person name="Chen W.B."/>
            <person name="Zhang X.C."/>
            <person name="Jiao Y.N."/>
            <person name="Eichler E.E."/>
            <person name="Li G.H."/>
            <person name="Liu X."/>
            <person name="Gao L.Z."/>
        </authorList>
    </citation>
    <scope>NUCLEOTIDE SEQUENCE [LARGE SCALE GENOMIC DNA]</scope>
    <source>
        <strain evidence="6">cv. GT1</strain>
        <tissue evidence="5">Leaf</tissue>
    </source>
</reference>
<comment type="similarity">
    <text evidence="3">Belongs to the GRF family.</text>
</comment>
<feature type="domain" description="WRC" evidence="4">
    <location>
        <begin position="7"/>
        <end position="53"/>
    </location>
</feature>
<comment type="caution">
    <text evidence="2">Lacks conserved residue(s) required for the propagation of feature annotation.</text>
</comment>
<dbReference type="PROSITE" id="PS51667">
    <property type="entry name" value="WRC"/>
    <property type="match status" value="1"/>
</dbReference>
<evidence type="ECO:0000259" key="4">
    <source>
        <dbReference type="PROSITE" id="PS51667"/>
    </source>
</evidence>
<comment type="subcellular location">
    <subcellularLocation>
        <location evidence="3">Nucleus</location>
    </subcellularLocation>
</comment>
<sequence length="207" mass="23580">MEENEPLPEHLRCKRTDGRQWRCNRRVMDDKKLCEIHHLQGRHRQYKRKVPESLKLQRKYSKKSTANADSLSHNVEIRAQKEERLSRLVKLEKPMKRKKSIEEINSDIDNEIDSSNSEGELMRDLPNGLMAISPAKHFGNVAAASSSTPCDIKIGAADFSAITRRCFRSKNIEPMPIGALQVVPFKKDMMRLRGEGGKSAICVGEVV</sequence>
<evidence type="ECO:0000256" key="1">
    <source>
        <dbReference type="ARBA" id="ARBA00023242"/>
    </source>
</evidence>
<gene>
    <name evidence="5" type="ORF">GH714_018513</name>
</gene>
<proteinExistence type="inferred from homology"/>
<protein>
    <recommendedName>
        <fullName evidence="3">Growth-regulating factor</fullName>
    </recommendedName>
</protein>
<dbReference type="EMBL" id="JAAGAX010000009">
    <property type="protein sequence ID" value="KAF2303456.1"/>
    <property type="molecule type" value="Genomic_DNA"/>
</dbReference>
<keyword evidence="6" id="KW-1185">Reference proteome</keyword>
<name>A0A6A6LTU2_HEVBR</name>
<organism evidence="5 6">
    <name type="scientific">Hevea brasiliensis</name>
    <name type="common">Para rubber tree</name>
    <name type="synonym">Siphonia brasiliensis</name>
    <dbReference type="NCBI Taxonomy" id="3981"/>
    <lineage>
        <taxon>Eukaryota</taxon>
        <taxon>Viridiplantae</taxon>
        <taxon>Streptophyta</taxon>
        <taxon>Embryophyta</taxon>
        <taxon>Tracheophyta</taxon>
        <taxon>Spermatophyta</taxon>
        <taxon>Magnoliopsida</taxon>
        <taxon>eudicotyledons</taxon>
        <taxon>Gunneridae</taxon>
        <taxon>Pentapetalae</taxon>
        <taxon>rosids</taxon>
        <taxon>fabids</taxon>
        <taxon>Malpighiales</taxon>
        <taxon>Euphorbiaceae</taxon>
        <taxon>Crotonoideae</taxon>
        <taxon>Micrandreae</taxon>
        <taxon>Hevea</taxon>
    </lineage>
</organism>
<evidence type="ECO:0000313" key="6">
    <source>
        <dbReference type="Proteomes" id="UP000467840"/>
    </source>
</evidence>
<evidence type="ECO:0000313" key="5">
    <source>
        <dbReference type="EMBL" id="KAF2303456.1"/>
    </source>
</evidence>
<comment type="caution">
    <text evidence="5">The sequence shown here is derived from an EMBL/GenBank/DDBJ whole genome shotgun (WGS) entry which is preliminary data.</text>
</comment>
<keyword evidence="1 3" id="KW-0539">Nucleus</keyword>
<dbReference type="GO" id="GO:0032502">
    <property type="term" value="P:developmental process"/>
    <property type="evidence" value="ECO:0007669"/>
    <property type="project" value="InterPro"/>
</dbReference>
<comment type="domain">
    <text evidence="3">The QLQ domain and WRC domain may be involved in protein-protein interaction and DNA-binding, respectively.</text>
</comment>
<accession>A0A6A6LTU2</accession>
<keyword evidence="3" id="KW-0804">Transcription</keyword>
<dbReference type="InterPro" id="IPR014977">
    <property type="entry name" value="WRC_dom"/>
</dbReference>
<dbReference type="InterPro" id="IPR031137">
    <property type="entry name" value="GRF"/>
</dbReference>
<dbReference type="GO" id="GO:0005634">
    <property type="term" value="C:nucleus"/>
    <property type="evidence" value="ECO:0007669"/>
    <property type="project" value="UniProtKB-SubCell"/>
</dbReference>
<comment type="function">
    <text evidence="3">Transcription activator.</text>
</comment>
<evidence type="ECO:0000256" key="2">
    <source>
        <dbReference type="PROSITE-ProRule" id="PRU01002"/>
    </source>
</evidence>
<dbReference type="GO" id="GO:0005524">
    <property type="term" value="F:ATP binding"/>
    <property type="evidence" value="ECO:0007669"/>
    <property type="project" value="UniProtKB-UniRule"/>
</dbReference>
<dbReference type="Pfam" id="PF08879">
    <property type="entry name" value="WRC"/>
    <property type="match status" value="1"/>
</dbReference>
<dbReference type="Proteomes" id="UP000467840">
    <property type="component" value="Chromosome 16"/>
</dbReference>
<evidence type="ECO:0000256" key="3">
    <source>
        <dbReference type="RuleBase" id="RU367127"/>
    </source>
</evidence>